<feature type="non-terminal residue" evidence="1">
    <location>
        <position position="78"/>
    </location>
</feature>
<dbReference type="EMBL" id="JASDAP010000003">
    <property type="protein sequence ID" value="KAK1905341.1"/>
    <property type="molecule type" value="Genomic_DNA"/>
</dbReference>
<evidence type="ECO:0000313" key="2">
    <source>
        <dbReference type="Proteomes" id="UP001228049"/>
    </source>
</evidence>
<name>A0AAD9CQL8_DISEL</name>
<protein>
    <submittedName>
        <fullName evidence="1">Metallocarboxypeptidase ECM14</fullName>
    </submittedName>
</protein>
<feature type="non-terminal residue" evidence="1">
    <location>
        <position position="1"/>
    </location>
</feature>
<evidence type="ECO:0000313" key="1">
    <source>
        <dbReference type="EMBL" id="KAK1905341.1"/>
    </source>
</evidence>
<organism evidence="1 2">
    <name type="scientific">Dissostichus eleginoides</name>
    <name type="common">Patagonian toothfish</name>
    <name type="synonym">Dissostichus amissus</name>
    <dbReference type="NCBI Taxonomy" id="100907"/>
    <lineage>
        <taxon>Eukaryota</taxon>
        <taxon>Metazoa</taxon>
        <taxon>Chordata</taxon>
        <taxon>Craniata</taxon>
        <taxon>Vertebrata</taxon>
        <taxon>Euteleostomi</taxon>
        <taxon>Actinopterygii</taxon>
        <taxon>Neopterygii</taxon>
        <taxon>Teleostei</taxon>
        <taxon>Neoteleostei</taxon>
        <taxon>Acanthomorphata</taxon>
        <taxon>Eupercaria</taxon>
        <taxon>Perciformes</taxon>
        <taxon>Notothenioidei</taxon>
        <taxon>Nototheniidae</taxon>
        <taxon>Dissostichus</taxon>
    </lineage>
</organism>
<dbReference type="AlphaFoldDB" id="A0AAD9CQL8"/>
<accession>A0AAD9CQL8</accession>
<gene>
    <name evidence="1" type="ORF">KUDE01_012523</name>
</gene>
<dbReference type="Proteomes" id="UP001228049">
    <property type="component" value="Unassembled WGS sequence"/>
</dbReference>
<sequence>EAELAHNQQPAPLLRTPLTMKEKRAVLRTRPKNFFNTTSLWEGLVAGETGNEEFWACLSTLILQLTGRQQGLQREYSD</sequence>
<proteinExistence type="predicted"/>
<keyword evidence="2" id="KW-1185">Reference proteome</keyword>
<comment type="caution">
    <text evidence="1">The sequence shown here is derived from an EMBL/GenBank/DDBJ whole genome shotgun (WGS) entry which is preliminary data.</text>
</comment>
<reference evidence="1" key="1">
    <citation type="submission" date="2023-04" db="EMBL/GenBank/DDBJ databases">
        <title>Chromosome-level genome of Chaenocephalus aceratus.</title>
        <authorList>
            <person name="Park H."/>
        </authorList>
    </citation>
    <scope>NUCLEOTIDE SEQUENCE</scope>
    <source>
        <strain evidence="1">DE</strain>
        <tissue evidence="1">Muscle</tissue>
    </source>
</reference>